<dbReference type="InterPro" id="IPR002885">
    <property type="entry name" value="PPR_rpt"/>
</dbReference>
<dbReference type="FunFam" id="1.25.40.10:FF:000090">
    <property type="entry name" value="Pentatricopeptide repeat-containing protein, chloroplastic"/>
    <property type="match status" value="1"/>
</dbReference>
<dbReference type="PANTHER" id="PTHR47926">
    <property type="entry name" value="PENTATRICOPEPTIDE REPEAT-CONTAINING PROTEIN"/>
    <property type="match status" value="1"/>
</dbReference>
<dbReference type="Pfam" id="PF20431">
    <property type="entry name" value="E_motif"/>
    <property type="match status" value="1"/>
</dbReference>
<dbReference type="InterPro" id="IPR046960">
    <property type="entry name" value="PPR_At4g14850-like_plant"/>
</dbReference>
<keyword evidence="1" id="KW-0677">Repeat</keyword>
<reference evidence="4" key="1">
    <citation type="submission" date="2019-09" db="EMBL/GenBank/DDBJ databases">
        <authorList>
            <person name="Zhang L."/>
        </authorList>
    </citation>
    <scope>NUCLEOTIDE SEQUENCE</scope>
</reference>
<feature type="repeat" description="PPR" evidence="2">
    <location>
        <begin position="336"/>
        <end position="366"/>
    </location>
</feature>
<feature type="repeat" description="PPR" evidence="2">
    <location>
        <begin position="367"/>
        <end position="401"/>
    </location>
</feature>
<dbReference type="Gene3D" id="1.25.40.10">
    <property type="entry name" value="Tetratricopeptide repeat domain"/>
    <property type="match status" value="6"/>
</dbReference>
<dbReference type="GO" id="GO:0008270">
    <property type="term" value="F:zinc ion binding"/>
    <property type="evidence" value="ECO:0007669"/>
    <property type="project" value="InterPro"/>
</dbReference>
<name>A0A5K0VB21_9MAGN</name>
<feature type="repeat" description="PPR" evidence="2">
    <location>
        <begin position="570"/>
        <end position="604"/>
    </location>
</feature>
<dbReference type="Gramene" id="NC1G0109250.1">
    <property type="protein sequence ID" value="NC1G0109250.1:cds"/>
    <property type="gene ID" value="NC1G0109250"/>
</dbReference>
<evidence type="ECO:0000256" key="2">
    <source>
        <dbReference type="PROSITE-ProRule" id="PRU00708"/>
    </source>
</evidence>
<dbReference type="GO" id="GO:0003723">
    <property type="term" value="F:RNA binding"/>
    <property type="evidence" value="ECO:0007669"/>
    <property type="project" value="InterPro"/>
</dbReference>
<feature type="repeat" description="PPR" evidence="2">
    <location>
        <begin position="134"/>
        <end position="168"/>
    </location>
</feature>
<feature type="repeat" description="PPR" evidence="2">
    <location>
        <begin position="709"/>
        <end position="743"/>
    </location>
</feature>
<dbReference type="Pfam" id="PF13041">
    <property type="entry name" value="PPR_2"/>
    <property type="match status" value="3"/>
</dbReference>
<dbReference type="NCBIfam" id="TIGR00756">
    <property type="entry name" value="PPR"/>
    <property type="match status" value="6"/>
</dbReference>
<dbReference type="PROSITE" id="PS51375">
    <property type="entry name" value="PPR"/>
    <property type="match status" value="7"/>
</dbReference>
<dbReference type="PANTHER" id="PTHR47926:SF512">
    <property type="entry name" value="REPEAT (PPR) SUPERFAMILY PROTEIN, PUTATIVE-RELATED"/>
    <property type="match status" value="1"/>
</dbReference>
<gene>
    <name evidence="4" type="ORF">NYM_LOCUS1386</name>
</gene>
<proteinExistence type="predicted"/>
<protein>
    <recommendedName>
        <fullName evidence="3">DYW domain-containing protein</fullName>
    </recommendedName>
</protein>
<dbReference type="GO" id="GO:0009451">
    <property type="term" value="P:RNA modification"/>
    <property type="evidence" value="ECO:0007669"/>
    <property type="project" value="InterPro"/>
</dbReference>
<accession>A0A5K0VB21</accession>
<dbReference type="InterPro" id="IPR032867">
    <property type="entry name" value="DYW_dom"/>
</dbReference>
<dbReference type="Pfam" id="PF14432">
    <property type="entry name" value="DYW_deaminase"/>
    <property type="match status" value="1"/>
</dbReference>
<dbReference type="EMBL" id="LR721774">
    <property type="protein sequence ID" value="VVV38267.1"/>
    <property type="molecule type" value="Genomic_DNA"/>
</dbReference>
<dbReference type="Pfam" id="PF01535">
    <property type="entry name" value="PPR"/>
    <property type="match status" value="5"/>
</dbReference>
<evidence type="ECO:0000256" key="1">
    <source>
        <dbReference type="ARBA" id="ARBA00022737"/>
    </source>
</evidence>
<dbReference type="FunFam" id="1.25.40.10:FF:000381">
    <property type="entry name" value="Pentatricopeptide repeat-containing protein"/>
    <property type="match status" value="1"/>
</dbReference>
<dbReference type="InterPro" id="IPR046848">
    <property type="entry name" value="E_motif"/>
</dbReference>
<sequence length="879" mass="97525">MCALLYPFPPLPPLPSFRSSLPLPSSSSSPRTKPCATTALKLRSLPLSQSITRSLPHHQHHADSDDFLAAHYCTLLQRSIATKDIRRGKSLHAVVLKTLLHDHQLLANNLITLYTKLGYLPYAVAVFKSMASPNLVSWTAMVCGYANFGKPKAAVNIFFRMRDAGMEPNEFGFLGVLIACGRLVALRLALQIHGLVLKLGYMSSIHVSNALMAVYVKCGGLDSADQVFDEMPRRDAVSYNTVISSWGCDFQSMKAFEILGEMRDRGSRPDQYTLSSVISAAARESAIEEGKQLHAYALRAGFEANVAVNNALISFYTKCCGIEDLENLFRMMLIRDVVSWTGMITGYAQHGLIKLAARMFDEMPERNAVSYSALLAGFVQNGEGSEAVQLFVEMLENGIGLSTFTLTSAVNACSLVSGCAEGQQIHAFAWKTGFWTDSYVEGSLIDMYAKCGRIEDARKLFDNMPEPNSIEWASIISGYSRNGLPDAALFQFLKTMEEGNIYVDRYVISAILGACGALGFQEMGNQLHAYAITSGLLADVSVGNSVLSMYSKCGFIDLAKRVFGLMPEHDVVSWNALIMGYNLHRLGDMALDVFTEMEISGVKPDGITFIAALSACRYTSSDAANRCRRLFDVMSAQYGIKPHDEHYACVVDVLGHAGRFQEAEEFINQIPDRPGAPVWRTLLDSAGVHRNLRIGKLASQHLLGMQPQSPATYVLVSNLYSASGRWDCSEKVKEEMRKKGMRKHPARSWTIIGNKIHSFYARDRTHLQAKDIYSGLEILIVECRKAGYVPDTSFVLHEVEEYQKENFLYYHSSKLALTYGLLMTKPGKPVQVVKNVHLCGDCHEFMKYVSEVAQRDISMRDSTGFHYFNGGRCSCKDCW</sequence>
<feature type="domain" description="DYW" evidence="3">
    <location>
        <begin position="787"/>
        <end position="879"/>
    </location>
</feature>
<dbReference type="GO" id="GO:0009793">
    <property type="term" value="P:embryo development ending in seed dormancy"/>
    <property type="evidence" value="ECO:0007669"/>
    <property type="project" value="EnsemblPlants"/>
</dbReference>
<dbReference type="InterPro" id="IPR011990">
    <property type="entry name" value="TPR-like_helical_dom_sf"/>
</dbReference>
<feature type="repeat" description="PPR" evidence="2">
    <location>
        <begin position="437"/>
        <end position="471"/>
    </location>
</feature>
<feature type="repeat" description="PPR" evidence="2">
    <location>
        <begin position="235"/>
        <end position="269"/>
    </location>
</feature>
<organism evidence="4">
    <name type="scientific">Nymphaea colorata</name>
    <name type="common">pocket water lily</name>
    <dbReference type="NCBI Taxonomy" id="210225"/>
    <lineage>
        <taxon>Eukaryota</taxon>
        <taxon>Viridiplantae</taxon>
        <taxon>Streptophyta</taxon>
        <taxon>Embryophyta</taxon>
        <taxon>Tracheophyta</taxon>
        <taxon>Spermatophyta</taxon>
        <taxon>Magnoliopsida</taxon>
        <taxon>Nymphaeales</taxon>
        <taxon>Nymphaeaceae</taxon>
        <taxon>Nymphaea</taxon>
    </lineage>
</organism>
<evidence type="ECO:0000259" key="3">
    <source>
        <dbReference type="Pfam" id="PF14432"/>
    </source>
</evidence>
<dbReference type="FunFam" id="1.25.40.10:FF:000344">
    <property type="entry name" value="Pentatricopeptide repeat-containing protein"/>
    <property type="match status" value="1"/>
</dbReference>
<dbReference type="AlphaFoldDB" id="A0A5K0VB21"/>
<evidence type="ECO:0000313" key="4">
    <source>
        <dbReference type="EMBL" id="VVV38267.1"/>
    </source>
</evidence>